<feature type="transmembrane region" description="Helical" evidence="6">
    <location>
        <begin position="9"/>
        <end position="27"/>
    </location>
</feature>
<keyword evidence="4 6" id="KW-1133">Transmembrane helix</keyword>
<keyword evidence="2" id="KW-1003">Cell membrane</keyword>
<feature type="transmembrane region" description="Helical" evidence="6">
    <location>
        <begin position="234"/>
        <end position="252"/>
    </location>
</feature>
<protein>
    <submittedName>
        <fullName evidence="7">Polysaccharide biosynthesis protein</fullName>
    </submittedName>
</protein>
<name>A0A2S8AGG5_9FLAO</name>
<comment type="caution">
    <text evidence="7">The sequence shown here is derived from an EMBL/GenBank/DDBJ whole genome shotgun (WGS) entry which is preliminary data.</text>
</comment>
<feature type="transmembrane region" description="Helical" evidence="6">
    <location>
        <begin position="314"/>
        <end position="336"/>
    </location>
</feature>
<feature type="transmembrane region" description="Helical" evidence="6">
    <location>
        <begin position="406"/>
        <end position="430"/>
    </location>
</feature>
<dbReference type="RefSeq" id="WP_105245359.1">
    <property type="nucleotide sequence ID" value="NZ_PSZM01000001.1"/>
</dbReference>
<evidence type="ECO:0000256" key="3">
    <source>
        <dbReference type="ARBA" id="ARBA00022692"/>
    </source>
</evidence>
<feature type="transmembrane region" description="Helical" evidence="6">
    <location>
        <begin position="150"/>
        <end position="171"/>
    </location>
</feature>
<evidence type="ECO:0000256" key="4">
    <source>
        <dbReference type="ARBA" id="ARBA00022989"/>
    </source>
</evidence>
<evidence type="ECO:0000256" key="5">
    <source>
        <dbReference type="ARBA" id="ARBA00023136"/>
    </source>
</evidence>
<feature type="transmembrane region" description="Helical" evidence="6">
    <location>
        <begin position="381"/>
        <end position="400"/>
    </location>
</feature>
<feature type="transmembrane region" description="Helical" evidence="6">
    <location>
        <begin position="465"/>
        <end position="483"/>
    </location>
</feature>
<sequence>MYKKLFSQTLIYGLSNVLVRVFPFFLTPMLVKAFGPSKYSIYADFYSAAGIISVLLTHGMETTFFRFFQKYKENKEKQNQVYFTAMTSVFIVSVVFLFLGILFKKPLALAFKHPDEINFLVWFLFILAADAMCAVPFAKLRIQNKAIYFASLKILNSILIFLLSVILIFWIPKQIETQGIGYLFFTKIYNIDYGIGYAFAANLIASIFTFFALLPTMIKGKYSFNIPLWKQMLIYAWPVTIAGLAGIVNETMDRQFLKYLLPEGDADIQMGIYSAVYKIATFIALFKTAYLLGVEPFFFSHASDKNSGKTYATLMKYFSIFSALILLFLVANLDWIGRLYIGNPEYWVGLKVVPIILIGSTFLGIYLNLSIWYKLSDNTHYGALISGIGALITIILNYIGLKYTNWGYWACAWATLLSYLVMMLISYFWGQKKYPIPYNYRKLIFYIGGSSFLSLIAYYTSGNLWFRIILGNLFFLLFIYLTTKIEYKDMKVFKEKIKKFRFKK</sequence>
<evidence type="ECO:0000313" key="7">
    <source>
        <dbReference type="EMBL" id="PQL95388.1"/>
    </source>
</evidence>
<feature type="transmembrane region" description="Helical" evidence="6">
    <location>
        <begin position="272"/>
        <end position="293"/>
    </location>
</feature>
<dbReference type="Pfam" id="PF01943">
    <property type="entry name" value="Polysacc_synt"/>
    <property type="match status" value="1"/>
</dbReference>
<dbReference type="PANTHER" id="PTHR30250">
    <property type="entry name" value="PST FAMILY PREDICTED COLANIC ACID TRANSPORTER"/>
    <property type="match status" value="1"/>
</dbReference>
<gene>
    <name evidence="7" type="ORF">C4S77_00895</name>
</gene>
<feature type="transmembrane region" description="Helical" evidence="6">
    <location>
        <begin position="81"/>
        <end position="103"/>
    </location>
</feature>
<keyword evidence="8" id="KW-1185">Reference proteome</keyword>
<feature type="transmembrane region" description="Helical" evidence="6">
    <location>
        <begin position="39"/>
        <end position="60"/>
    </location>
</feature>
<dbReference type="InterPro" id="IPR050833">
    <property type="entry name" value="Poly_Biosynth_Transport"/>
</dbReference>
<feature type="transmembrane region" description="Helical" evidence="6">
    <location>
        <begin position="191"/>
        <end position="214"/>
    </location>
</feature>
<dbReference type="Proteomes" id="UP000238042">
    <property type="component" value="Unassembled WGS sequence"/>
</dbReference>
<dbReference type="GO" id="GO:0005886">
    <property type="term" value="C:plasma membrane"/>
    <property type="evidence" value="ECO:0007669"/>
    <property type="project" value="UniProtKB-SubCell"/>
</dbReference>
<comment type="subcellular location">
    <subcellularLocation>
        <location evidence="1">Cell membrane</location>
        <topology evidence="1">Multi-pass membrane protein</topology>
    </subcellularLocation>
</comment>
<evidence type="ECO:0000313" key="8">
    <source>
        <dbReference type="Proteomes" id="UP000238042"/>
    </source>
</evidence>
<proteinExistence type="predicted"/>
<accession>A0A2S8AGG5</accession>
<evidence type="ECO:0000256" key="2">
    <source>
        <dbReference type="ARBA" id="ARBA00022475"/>
    </source>
</evidence>
<feature type="transmembrane region" description="Helical" evidence="6">
    <location>
        <begin position="442"/>
        <end position="459"/>
    </location>
</feature>
<dbReference type="EMBL" id="PSZM01000001">
    <property type="protein sequence ID" value="PQL95388.1"/>
    <property type="molecule type" value="Genomic_DNA"/>
</dbReference>
<keyword evidence="3 6" id="KW-0812">Transmembrane</keyword>
<dbReference type="InterPro" id="IPR002797">
    <property type="entry name" value="Polysacc_synth"/>
</dbReference>
<dbReference type="PANTHER" id="PTHR30250:SF11">
    <property type="entry name" value="O-ANTIGEN TRANSPORTER-RELATED"/>
    <property type="match status" value="1"/>
</dbReference>
<organism evidence="7 8">
    <name type="scientific">Apibacter adventoris</name>
    <dbReference type="NCBI Taxonomy" id="1679466"/>
    <lineage>
        <taxon>Bacteria</taxon>
        <taxon>Pseudomonadati</taxon>
        <taxon>Bacteroidota</taxon>
        <taxon>Flavobacteriia</taxon>
        <taxon>Flavobacteriales</taxon>
        <taxon>Weeksellaceae</taxon>
        <taxon>Apibacter</taxon>
    </lineage>
</organism>
<dbReference type="AlphaFoldDB" id="A0A2S8AGG5"/>
<feature type="transmembrane region" description="Helical" evidence="6">
    <location>
        <begin position="348"/>
        <end position="369"/>
    </location>
</feature>
<dbReference type="OrthoDB" id="9814608at2"/>
<evidence type="ECO:0000256" key="1">
    <source>
        <dbReference type="ARBA" id="ARBA00004651"/>
    </source>
</evidence>
<reference evidence="7 8" key="1">
    <citation type="submission" date="2018-02" db="EMBL/GenBank/DDBJ databases">
        <title>Genome sequences of Apibacter spp., gut symbionts of Asian honey bees.</title>
        <authorList>
            <person name="Kwong W.K."/>
            <person name="Steele M.I."/>
            <person name="Moran N.A."/>
        </authorList>
    </citation>
    <scope>NUCLEOTIDE SEQUENCE [LARGE SCALE GENOMIC DNA]</scope>
    <source>
        <strain evidence="8">wkB301</strain>
    </source>
</reference>
<evidence type="ECO:0000256" key="6">
    <source>
        <dbReference type="SAM" id="Phobius"/>
    </source>
</evidence>
<keyword evidence="5 6" id="KW-0472">Membrane</keyword>
<feature type="transmembrane region" description="Helical" evidence="6">
    <location>
        <begin position="119"/>
        <end position="138"/>
    </location>
</feature>